<proteinExistence type="predicted"/>
<feature type="region of interest" description="Disordered" evidence="1">
    <location>
        <begin position="55"/>
        <end position="86"/>
    </location>
</feature>
<name>A0ABV5JPZ7_9ACTN</name>
<accession>A0ABV5JPZ7</accession>
<dbReference type="RefSeq" id="WP_182633563.1">
    <property type="nucleotide sequence ID" value="NZ_JAALDM010000319.1"/>
</dbReference>
<sequence length="86" mass="9477">MPCQNASAFALPDHLAHQADSTLIGADDRRFVAISHVLDEKVSVLSPRLDWRGEITRQEETSPDVPPANESARSDRQPTVATFHAE</sequence>
<comment type="caution">
    <text evidence="2">The sequence shown here is derived from an EMBL/GenBank/DDBJ whole genome shotgun (WGS) entry which is preliminary data.</text>
</comment>
<evidence type="ECO:0000313" key="3">
    <source>
        <dbReference type="Proteomes" id="UP001589700"/>
    </source>
</evidence>
<dbReference type="EMBL" id="JBHMDY010000004">
    <property type="protein sequence ID" value="MFB9259836.1"/>
    <property type="molecule type" value="Genomic_DNA"/>
</dbReference>
<gene>
    <name evidence="2" type="ORF">ACFFVD_08485</name>
</gene>
<organism evidence="2 3">
    <name type="scientific">Dietzia aerolata</name>
    <dbReference type="NCBI Taxonomy" id="595984"/>
    <lineage>
        <taxon>Bacteria</taxon>
        <taxon>Bacillati</taxon>
        <taxon>Actinomycetota</taxon>
        <taxon>Actinomycetes</taxon>
        <taxon>Mycobacteriales</taxon>
        <taxon>Dietziaceae</taxon>
        <taxon>Dietzia</taxon>
    </lineage>
</organism>
<keyword evidence="3" id="KW-1185">Reference proteome</keyword>
<protein>
    <submittedName>
        <fullName evidence="2">Uncharacterized protein</fullName>
    </submittedName>
</protein>
<evidence type="ECO:0000256" key="1">
    <source>
        <dbReference type="SAM" id="MobiDB-lite"/>
    </source>
</evidence>
<reference evidence="2 3" key="1">
    <citation type="submission" date="2024-09" db="EMBL/GenBank/DDBJ databases">
        <authorList>
            <person name="Sun Q."/>
            <person name="Mori K."/>
        </authorList>
    </citation>
    <scope>NUCLEOTIDE SEQUENCE [LARGE SCALE GENOMIC DNA]</scope>
    <source>
        <strain evidence="2 3">CCM 7659</strain>
    </source>
</reference>
<evidence type="ECO:0000313" key="2">
    <source>
        <dbReference type="EMBL" id="MFB9259836.1"/>
    </source>
</evidence>
<dbReference type="Proteomes" id="UP001589700">
    <property type="component" value="Unassembled WGS sequence"/>
</dbReference>